<organism evidence="1">
    <name type="scientific">Arundo donax</name>
    <name type="common">Giant reed</name>
    <name type="synonym">Donax arundinaceus</name>
    <dbReference type="NCBI Taxonomy" id="35708"/>
    <lineage>
        <taxon>Eukaryota</taxon>
        <taxon>Viridiplantae</taxon>
        <taxon>Streptophyta</taxon>
        <taxon>Embryophyta</taxon>
        <taxon>Tracheophyta</taxon>
        <taxon>Spermatophyta</taxon>
        <taxon>Magnoliopsida</taxon>
        <taxon>Liliopsida</taxon>
        <taxon>Poales</taxon>
        <taxon>Poaceae</taxon>
        <taxon>PACMAD clade</taxon>
        <taxon>Arundinoideae</taxon>
        <taxon>Arundineae</taxon>
        <taxon>Arundo</taxon>
    </lineage>
</organism>
<proteinExistence type="predicted"/>
<dbReference type="EMBL" id="GBRH01249296">
    <property type="protein sequence ID" value="JAD48599.1"/>
    <property type="molecule type" value="Transcribed_RNA"/>
</dbReference>
<reference evidence="1" key="1">
    <citation type="submission" date="2014-09" db="EMBL/GenBank/DDBJ databases">
        <authorList>
            <person name="Magalhaes I.L.F."/>
            <person name="Oliveira U."/>
            <person name="Santos F.R."/>
            <person name="Vidigal T.H.D.A."/>
            <person name="Brescovit A.D."/>
            <person name="Santos A.J."/>
        </authorList>
    </citation>
    <scope>NUCLEOTIDE SEQUENCE</scope>
    <source>
        <tissue evidence="1">Shoot tissue taken approximately 20 cm above the soil surface</tissue>
    </source>
</reference>
<protein>
    <submittedName>
        <fullName evidence="1">Uncharacterized protein</fullName>
    </submittedName>
</protein>
<reference evidence="1" key="2">
    <citation type="journal article" date="2015" name="Data Brief">
        <title>Shoot transcriptome of the giant reed, Arundo donax.</title>
        <authorList>
            <person name="Barrero R.A."/>
            <person name="Guerrero F.D."/>
            <person name="Moolhuijzen P."/>
            <person name="Goolsby J.A."/>
            <person name="Tidwell J."/>
            <person name="Bellgard S.E."/>
            <person name="Bellgard M.I."/>
        </authorList>
    </citation>
    <scope>NUCLEOTIDE SEQUENCE</scope>
    <source>
        <tissue evidence="1">Shoot tissue taken approximately 20 cm above the soil surface</tissue>
    </source>
</reference>
<name>A0A0A9AAE0_ARUDO</name>
<accession>A0A0A9AAE0</accession>
<evidence type="ECO:0000313" key="1">
    <source>
        <dbReference type="EMBL" id="JAD48599.1"/>
    </source>
</evidence>
<sequence>MEKRPMALP</sequence>